<reference evidence="1 2" key="1">
    <citation type="submission" date="2019-02" db="EMBL/GenBank/DDBJ databases">
        <title>Deep-cultivation of Planctomycetes and their phenomic and genomic characterization uncovers novel biology.</title>
        <authorList>
            <person name="Wiegand S."/>
            <person name="Jogler M."/>
            <person name="Boedeker C."/>
            <person name="Pinto D."/>
            <person name="Vollmers J."/>
            <person name="Rivas-Marin E."/>
            <person name="Kohn T."/>
            <person name="Peeters S.H."/>
            <person name="Heuer A."/>
            <person name="Rast P."/>
            <person name="Oberbeckmann S."/>
            <person name="Bunk B."/>
            <person name="Jeske O."/>
            <person name="Meyerdierks A."/>
            <person name="Storesund J.E."/>
            <person name="Kallscheuer N."/>
            <person name="Luecker S."/>
            <person name="Lage O.M."/>
            <person name="Pohl T."/>
            <person name="Merkel B.J."/>
            <person name="Hornburger P."/>
            <person name="Mueller R.-W."/>
            <person name="Bruemmer F."/>
            <person name="Labrenz M."/>
            <person name="Spormann A.M."/>
            <person name="Op den Camp H."/>
            <person name="Overmann J."/>
            <person name="Amann R."/>
            <person name="Jetten M.S.M."/>
            <person name="Mascher T."/>
            <person name="Medema M.H."/>
            <person name="Devos D.P."/>
            <person name="Kaster A.-K."/>
            <person name="Ovreas L."/>
            <person name="Rohde M."/>
            <person name="Galperin M.Y."/>
            <person name="Jogler C."/>
        </authorList>
    </citation>
    <scope>NUCLEOTIDE SEQUENCE [LARGE SCALE GENOMIC DNA]</scope>
    <source>
        <strain evidence="1 2">V6</strain>
    </source>
</reference>
<proteinExistence type="predicted"/>
<protein>
    <submittedName>
        <fullName evidence="1">Uncharacterized protein</fullName>
    </submittedName>
</protein>
<dbReference type="RefSeq" id="WP_145039187.1">
    <property type="nucleotide sequence ID" value="NZ_CP036347.1"/>
</dbReference>
<evidence type="ECO:0000313" key="2">
    <source>
        <dbReference type="Proteomes" id="UP000320722"/>
    </source>
</evidence>
<accession>A0A517WAY7</accession>
<dbReference type="Proteomes" id="UP000320722">
    <property type="component" value="Chromosome"/>
</dbReference>
<organism evidence="1 2">
    <name type="scientific">Gimesia chilikensis</name>
    <dbReference type="NCBI Taxonomy" id="2605989"/>
    <lineage>
        <taxon>Bacteria</taxon>
        <taxon>Pseudomonadati</taxon>
        <taxon>Planctomycetota</taxon>
        <taxon>Planctomycetia</taxon>
        <taxon>Planctomycetales</taxon>
        <taxon>Planctomycetaceae</taxon>
        <taxon>Gimesia</taxon>
    </lineage>
</organism>
<sequence>MTEKDGDWLTFSGPAFDSVKEDTGRAIIAHELAHVAVFAAIQFHKLDNSDLARFKQVRSNHERLIEFHEEAADTRARSWGFDMAEAHEWVAEYLASQVIETS</sequence>
<name>A0A517WAY7_9PLAN</name>
<dbReference type="EMBL" id="CP036347">
    <property type="protein sequence ID" value="QDU02415.1"/>
    <property type="molecule type" value="Genomic_DNA"/>
</dbReference>
<dbReference type="AlphaFoldDB" id="A0A517WAY7"/>
<evidence type="ECO:0000313" key="1">
    <source>
        <dbReference type="EMBL" id="QDU02415.1"/>
    </source>
</evidence>
<gene>
    <name evidence="1" type="ORF">V6x_21180</name>
</gene>